<feature type="compositionally biased region" description="Polar residues" evidence="4">
    <location>
        <begin position="1670"/>
        <end position="1681"/>
    </location>
</feature>
<evidence type="ECO:0000259" key="5">
    <source>
        <dbReference type="PROSITE" id="PS50002"/>
    </source>
</evidence>
<keyword evidence="1 2" id="KW-0728">SH3 domain</keyword>
<feature type="compositionally biased region" description="Polar residues" evidence="4">
    <location>
        <begin position="661"/>
        <end position="685"/>
    </location>
</feature>
<feature type="region of interest" description="Disordered" evidence="4">
    <location>
        <begin position="1848"/>
        <end position="1941"/>
    </location>
</feature>
<dbReference type="VEuPathDB" id="VectorBase:GPPI040915"/>
<dbReference type="Pfam" id="PF00018">
    <property type="entry name" value="SH3_1"/>
    <property type="match status" value="1"/>
</dbReference>
<evidence type="ECO:0000256" key="3">
    <source>
        <dbReference type="SAM" id="Coils"/>
    </source>
</evidence>
<proteinExistence type="predicted"/>
<dbReference type="Pfam" id="PF07653">
    <property type="entry name" value="SH3_2"/>
    <property type="match status" value="1"/>
</dbReference>
<dbReference type="EMBL" id="JXJN01020705">
    <property type="status" value="NOT_ANNOTATED_CDS"/>
    <property type="molecule type" value="Genomic_DNA"/>
</dbReference>
<feature type="compositionally biased region" description="Pro residues" evidence="4">
    <location>
        <begin position="1875"/>
        <end position="1884"/>
    </location>
</feature>
<reference evidence="6" key="2">
    <citation type="submission" date="2020-05" db="UniProtKB">
        <authorList>
            <consortium name="EnsemblMetazoa"/>
        </authorList>
    </citation>
    <scope>IDENTIFICATION</scope>
    <source>
        <strain evidence="6">IAEA</strain>
    </source>
</reference>
<feature type="compositionally biased region" description="Basic and acidic residues" evidence="4">
    <location>
        <begin position="1762"/>
        <end position="1772"/>
    </location>
</feature>
<feature type="compositionally biased region" description="Basic and acidic residues" evidence="4">
    <location>
        <begin position="3256"/>
        <end position="3267"/>
    </location>
</feature>
<sequence length="3705" mass="421647">MPNYHKSRNRNRNKNKNRNNNSNSNSNNDNNRQNRLNQNNSQQHLKDKEKCNVNEVESVEITTKATTQLPVSAESVSVVNLAIDETNERDDVTASNTIAHIGNEVHLLSKEPKPTIGTSSTVSFEHTKGNEAIIGHGQAKSVDPNENMGNNKSKEVEHINMPNPVNGETITNTNDILLESNLQKQPVEGKIIVHRVLYEGENEANNSIASNLSEHTEQNSIGPPKKPIVHNIHIDLEEDDEKPYDDECKEEITNRSQVEICEVNEDIITNDLPIVQSPIVTEVESESEELAKIEIQDDAVKTSDHIFQYDENLDTRQRSKQKKLAIQNHFLPHFLNPRYLDSITEENSDLSDYSDKVKSPSQQLKDPLKTKKLNCNSFMQATSTPLIVETRITETPGADESCSILECSQAVKPEAAETIFINSASSSITDLLDYENMETNSRTVHDTDTVNISSKSQSEETPANKKTPTAIPTLTTTTISDLQPDCIDDKQIVQITENMIMRSSSPRNIENASANSNDLVATSVVLSSSEHMPINPIAERNENFENSVALISSSSNGCETLNSILSVDHKTKQQILFENEMNNVRALLISENSLNTNGKRSSDILQNNNNNNSNNNNNITILTKDSPPTPTLSLTTASESIIVKLNSDPVHRNSDTHLDENNCSAGKTINADTTKSNKSVTDAQSSISDVNGATCTLKQHGNAATNLYFTYPEKLRILCAEKLESLPYGHAVLEELAKISQNIGEVKAVTSIRQTSASSKDVKMPYPLPSMPHIKDLQLHLQSRQEGTNTLPSCKPEEKLHSQTWTGIPTNSDPKVLVCISPSQRSYMEKHVEQQPDDLLSAHQKFIERRGYYEYTKSEIEAMEEEKRAEKDVLQMAAHMKKLRKSLTPTPPPIPPPPVPTKSLETSVKALNSMNQAITGDMKKATEKNSRNNADSVNKEENIKHLLEILNNTNEANQKQIPDIMSSLPENSSRQTNYKVDGNVSGMPGTPQTNANKHSQQRDHFNASDRYRKDSSNMEIGFKLKPTYSETLPLNFESKSYSKMETSSYEAKKKIENGKIVCDTSESKYDKRIETDSNNNSKSNSSNNKRESNESNFSKSEQNKTKTQTTDATNKLKEPIPPYGIEIMSDIKLNNISEITKETKNSAHSIALDWDYEKNMKSDAATERQEHRKTNVENEAQNLCKEFRQNAKTSDLLDRLNTKTSATTNVIKDQVTSQPSLSSSSSFTSDHEKLLKEFDELSKRLHNELETNSWQKRQRELSSSMFDLSTLQMKQKQHFEEFKRRRHEHMKELEKEIEKSIKSRQLKFAEKLQNGQVHNVPIRIETDDIQNDSSFIDAKEGNNREHGRVYQIPIKIENTQNDRQLLRSESMFNLGEEQHKRVHKPYANHMNQVDSNVNNWTKQRQEFGLSENITRPFAREVEICYQRQSPRVIRAPRLNDAPNDSSLESNASTSHHTSKRFSAPMFTERERPSHHASCYSMIERDPHPTYISTTTRRGVSPAPTQVSGNQPDVSQRRDSLPKSFHDQKLKHLSDKENALRAEFEQLQNERRRLLEEIQTGESSSHSSAFNTMHETYRSMQRLPTLTENEVFRQQMAEEWLSKVAEREKRRLQKVVKISKISDNSETFNKSTSTLTSTGQATDVGSEFLKRVKERRSKLAIPADSDWESGAESQPINQSQTSEAEDVSSVKFIEGKAEAKPSQLPKHLREFAKFSTAQQDQLDGNDQKEHFEEEEQSSEITENSISKALKKSWMTKTVKVSRSSRDNGQDQKDGGNQLKPNLTTRRKTSSKQKHAELTNTHNCKRLSCSESDLLNEIDKDLKLAKGFLFKDEDVRTSYTLSPKFKAKAPCGTGIWSPKNETPSSSFSNLSEIRSEPPTPPPPPSHPVWTPKSSPQVTRKEFRPIQFESPRPSRKFTVENGTEVTQPPWNRRENIEDSANSENINISASTAKETRNFSESQVEVKEILSSDITKGSVLEKIKTFEKSSSASDVNKSLDNNHRTIYKPNDVLYNVKHVYMSEPESINECPKKMAQLGRRLCDGIGPVTNDGMPIVLRSEVKEPHQHEWYKRLYQTIHKQKHGGRKLQQYSGYQSEPEPAKETDYSTIKYRTTNPQRLVSVSSNVNLRNSTSNNSSFHGLTSEPIKSGYGTYKNQPGRIENYITGHSSISEKEKKRQLDQTKLSSHANDGNLARALSLESGYTSDSNLVFRKKEATQSSTLGPIEQKIAYRNVQAGGEPPLYGFRKPAPEKLKAMISEFSKKMPSFIPLNQKKKVPVNGKPLNNKHCNKKSGKGSAIPSNSASRHEKCFQNAGANKLNPIENSIVRIRKRNQHEQILRPKSTNIVVSPKSQRNCFSNPTKPQQALQTIKTAKNQPRLLGSRQINRSPVAFGRSISKERTFAEEKKRLENILPSLRRGTFEASTNILRDPSLKSPQDVKKAFQSLAESVMQRRSHSVPRSCIRCRYQPINQFPNMTYFPEYEHTVIIKDYRSNAGKPFKKTSLSYPLKHSSSASLAKSNSTFSLESPYYSATHLNEKPYKSQSKLKTQNQSEMSRNMIESKSEFPLALPLTEKSAASANLAYDEYKNITTIPALQGVPSFWDESSARLTKSLPQPLSEMSSFNVYNKTCPPSFASSEREHAETTNCSIGVRLDDNSRKFSPTREIRISQSRNMRSPSRRKIESCRSNLREESTKIVRASSLSSADDRSNRGIHLCRELAHSATTLDSDQHSPTCSYLSTSKRFTELSKFYSILERIGQLEKTTSTTEFRPLRKSSELLDYDEWRKVRSYEKAEKELNHLVAKLKEEQEKKDFLFRSKDINEIKWNKDFDLGLISKKRSVEDLREDFEKILIFQNYDRQLETCRTYNRRNTISNLPHNFGLPIKKGEVKRITKQQLNYENIESCDPALHNQVSEEYIVTVQPANNIKLSSPLRVRCHSTLTKQQLLENAVKKQEAGKIKSNLNGNLTIETSHPSQIPLAVPPQVPPRPPIEFEKSSKNDFRQVKTSSDNISQKIKYFEERKYDEPTKTIYRACEDSSADEGDAVCSVEGKEHHTEKPTHVYRMRKELCSSLTNLNDLFGEKRSQKVNFRTPSLPPRPPEIYNFQIAKVNSYFDEPSILNYADQDIRYQERDFSPSQSQSPQSQSSSYLQRVNTGEVQKIRRKFENLHQHYSDNGPFFGIDMLRKVRSDPELLITVSESKDILSNDGDVSWLTHKFESQNKWLKSKPKAERSFHLRPKLRDLMRKRLSPTIMSCNNINKRKEHLTSKTHLDKRNNSKPKISSSVPDMRSNAQQVLHISRQSLDKCHQNKLSLNIKNILSKHKRQPAGSVHGKKPAIATQDDCFANQKFDPIIHQPKARYVPDNAETGRFSPNLYHESDVSIYFKTPVCQEPRSPPMTDEELASRQAEYMQKLYQEERRRKYLQELQDMNARRHTDNFTPSQKSPIALNRYDDFPADLAPKSPLKQDLQTKAVARALYNFQGQNPRELCFKKGDIIYIRRTIDKNWYEGERNAMVGLFPANYVEIISRGEIQYLKQQTRQKPSEGQARAKYNFQAQSGIELSLNKGELVSLTRRVDENWFEGRIANRKGIFPVAYVEVLIDIGAEDVVTRTDRTTHRHMDTLRSNINQEFNTLIRHGYHTQTGTNNYFPKGASQKNKTDILHVDTNPQNSDELELFEGDLVHVLEKCDDGWYVGTSQRTGCFGTFPGNYVERI</sequence>
<dbReference type="InterPro" id="IPR001452">
    <property type="entry name" value="SH3_domain"/>
</dbReference>
<dbReference type="STRING" id="67801.A0A1B0BUI1"/>
<feature type="region of interest" description="Disordered" evidence="4">
    <location>
        <begin position="968"/>
        <end position="1013"/>
    </location>
</feature>
<feature type="region of interest" description="Disordered" evidence="4">
    <location>
        <begin position="1"/>
        <end position="51"/>
    </location>
</feature>
<feature type="compositionally biased region" description="Low complexity" evidence="4">
    <location>
        <begin position="3127"/>
        <end position="3140"/>
    </location>
</feature>
<evidence type="ECO:0000313" key="7">
    <source>
        <dbReference type="Proteomes" id="UP000092460"/>
    </source>
</evidence>
<dbReference type="InterPro" id="IPR050384">
    <property type="entry name" value="Endophilin_SH3RF"/>
</dbReference>
<feature type="domain" description="SH3" evidence="5">
    <location>
        <begin position="3646"/>
        <end position="3705"/>
    </location>
</feature>
<evidence type="ECO:0000256" key="1">
    <source>
        <dbReference type="ARBA" id="ARBA00022443"/>
    </source>
</evidence>
<feature type="compositionally biased region" description="Basic residues" evidence="4">
    <location>
        <begin position="1"/>
        <end position="17"/>
    </location>
</feature>
<dbReference type="PROSITE" id="PS50002">
    <property type="entry name" value="SH3"/>
    <property type="match status" value="3"/>
</dbReference>
<evidence type="ECO:0000256" key="2">
    <source>
        <dbReference type="PROSITE-ProRule" id="PRU00192"/>
    </source>
</evidence>
<dbReference type="EMBL" id="JXJN01020706">
    <property type="status" value="NOT_ANNOTATED_CDS"/>
    <property type="molecule type" value="Genomic_DNA"/>
</dbReference>
<feature type="compositionally biased region" description="Polar residues" evidence="4">
    <location>
        <begin position="1917"/>
        <end position="1926"/>
    </location>
</feature>
<feature type="compositionally biased region" description="Basic and acidic residues" evidence="4">
    <location>
        <begin position="649"/>
        <end position="660"/>
    </location>
</feature>
<dbReference type="EMBL" id="JXJN01020707">
    <property type="status" value="NOT_ANNOTATED_CDS"/>
    <property type="molecule type" value="Genomic_DNA"/>
</dbReference>
<dbReference type="CDD" id="cd11782">
    <property type="entry name" value="SH3_Sorbs_2"/>
    <property type="match status" value="1"/>
</dbReference>
<feature type="region of interest" description="Disordered" evidence="4">
    <location>
        <begin position="3256"/>
        <end position="3280"/>
    </location>
</feature>
<feature type="region of interest" description="Disordered" evidence="4">
    <location>
        <begin position="2162"/>
        <end position="2182"/>
    </location>
</feature>
<dbReference type="InterPro" id="IPR036028">
    <property type="entry name" value="SH3-like_dom_sf"/>
</dbReference>
<feature type="region of interest" description="Disordered" evidence="4">
    <location>
        <begin position="3124"/>
        <end position="3145"/>
    </location>
</feature>
<dbReference type="PANTHER" id="PTHR14167:SF116">
    <property type="entry name" value="CAP, ISOFORM AC"/>
    <property type="match status" value="1"/>
</dbReference>
<dbReference type="EnsemblMetazoa" id="GPPI040915-RA">
    <property type="protein sequence ID" value="GPPI040915-PA"/>
    <property type="gene ID" value="GPPI040915"/>
</dbReference>
<feature type="region of interest" description="Disordered" evidence="4">
    <location>
        <begin position="1716"/>
        <end position="1743"/>
    </location>
</feature>
<feature type="domain" description="SH3" evidence="5">
    <location>
        <begin position="3461"/>
        <end position="3520"/>
    </location>
</feature>
<evidence type="ECO:0000256" key="4">
    <source>
        <dbReference type="SAM" id="MobiDB-lite"/>
    </source>
</evidence>
<feature type="compositionally biased region" description="Low complexity" evidence="4">
    <location>
        <begin position="607"/>
        <end position="632"/>
    </location>
</feature>
<dbReference type="SMART" id="SM00326">
    <property type="entry name" value="SH3"/>
    <property type="match status" value="3"/>
</dbReference>
<feature type="region of interest" description="Disordered" evidence="4">
    <location>
        <begin position="648"/>
        <end position="685"/>
    </location>
</feature>
<feature type="compositionally biased region" description="Polar residues" evidence="4">
    <location>
        <begin position="449"/>
        <end position="466"/>
    </location>
</feature>
<dbReference type="EMBL" id="JXJN01020708">
    <property type="status" value="NOT_ANNOTATED_CDS"/>
    <property type="molecule type" value="Genomic_DNA"/>
</dbReference>
<dbReference type="CDD" id="cd11781">
    <property type="entry name" value="SH3_Sorbs_1"/>
    <property type="match status" value="1"/>
</dbReference>
<feature type="compositionally biased region" description="Polar residues" evidence="4">
    <location>
        <begin position="1490"/>
        <end position="1513"/>
    </location>
</feature>
<dbReference type="Proteomes" id="UP000092460">
    <property type="component" value="Unassembled WGS sequence"/>
</dbReference>
<dbReference type="Gene3D" id="2.30.30.40">
    <property type="entry name" value="SH3 Domains"/>
    <property type="match status" value="3"/>
</dbReference>
<protein>
    <recommendedName>
        <fullName evidence="5">SH3 domain-containing protein</fullName>
    </recommendedName>
</protein>
<reference evidence="7" key="1">
    <citation type="submission" date="2015-01" db="EMBL/GenBank/DDBJ databases">
        <authorList>
            <person name="Aksoy S."/>
            <person name="Warren W."/>
            <person name="Wilson R.K."/>
        </authorList>
    </citation>
    <scope>NUCLEOTIDE SEQUENCE [LARGE SCALE GENOMIC DNA]</scope>
    <source>
        <strain evidence="7">IAEA</strain>
    </source>
</reference>
<feature type="region of interest" description="Disordered" evidence="4">
    <location>
        <begin position="1755"/>
        <end position="1797"/>
    </location>
</feature>
<name>A0A1B0BUI1_9MUSC</name>
<feature type="region of interest" description="Disordered" evidence="4">
    <location>
        <begin position="595"/>
        <end position="632"/>
    </location>
</feature>
<feature type="compositionally biased region" description="Polar residues" evidence="4">
    <location>
        <begin position="1857"/>
        <end position="1870"/>
    </location>
</feature>
<feature type="compositionally biased region" description="Polar residues" evidence="4">
    <location>
        <begin position="3270"/>
        <end position="3280"/>
    </location>
</feature>
<feature type="compositionally biased region" description="Polar residues" evidence="4">
    <location>
        <begin position="595"/>
        <end position="606"/>
    </location>
</feature>
<feature type="compositionally biased region" description="Low complexity" evidence="4">
    <location>
        <begin position="1077"/>
        <end position="1087"/>
    </location>
</feature>
<feature type="region of interest" description="Disordered" evidence="4">
    <location>
        <begin position="1659"/>
        <end position="1687"/>
    </location>
</feature>
<feature type="compositionally biased region" description="Basic and acidic residues" evidence="4">
    <location>
        <begin position="2165"/>
        <end position="2175"/>
    </location>
</feature>
<feature type="domain" description="SH3" evidence="5">
    <location>
        <begin position="3534"/>
        <end position="3593"/>
    </location>
</feature>
<dbReference type="PANTHER" id="PTHR14167">
    <property type="entry name" value="SH3 DOMAIN-CONTAINING"/>
    <property type="match status" value="1"/>
</dbReference>
<dbReference type="EMBL" id="JXJN01020709">
    <property type="status" value="NOT_ANNOTATED_CDS"/>
    <property type="molecule type" value="Genomic_DNA"/>
</dbReference>
<feature type="region of interest" description="Disordered" evidence="4">
    <location>
        <begin position="2269"/>
        <end position="2302"/>
    </location>
</feature>
<feature type="compositionally biased region" description="Basic and acidic residues" evidence="4">
    <location>
        <begin position="1000"/>
        <end position="1013"/>
    </location>
</feature>
<evidence type="ECO:0000313" key="6">
    <source>
        <dbReference type="EnsemblMetazoa" id="GPPI040915-PA"/>
    </source>
</evidence>
<dbReference type="SUPFAM" id="SSF50044">
    <property type="entry name" value="SH3-domain"/>
    <property type="match status" value="3"/>
</dbReference>
<feature type="region of interest" description="Disordered" evidence="4">
    <location>
        <begin position="1434"/>
        <end position="1522"/>
    </location>
</feature>
<feature type="region of interest" description="Disordered" evidence="4">
    <location>
        <begin position="1071"/>
        <end position="1120"/>
    </location>
</feature>
<feature type="coiled-coil region" evidence="3">
    <location>
        <begin position="1529"/>
        <end position="1563"/>
    </location>
</feature>
<accession>A0A1B0BUI1</accession>
<feature type="compositionally biased region" description="Low complexity" evidence="4">
    <location>
        <begin position="18"/>
        <end position="43"/>
    </location>
</feature>
<keyword evidence="7" id="KW-1185">Reference proteome</keyword>
<feature type="compositionally biased region" description="Polar residues" evidence="4">
    <location>
        <begin position="968"/>
        <end position="978"/>
    </location>
</feature>
<feature type="region of interest" description="Disordered" evidence="4">
    <location>
        <begin position="449"/>
        <end position="472"/>
    </location>
</feature>
<organism evidence="6 7">
    <name type="scientific">Glossina palpalis gambiensis</name>
    <dbReference type="NCBI Taxonomy" id="67801"/>
    <lineage>
        <taxon>Eukaryota</taxon>
        <taxon>Metazoa</taxon>
        <taxon>Ecdysozoa</taxon>
        <taxon>Arthropoda</taxon>
        <taxon>Hexapoda</taxon>
        <taxon>Insecta</taxon>
        <taxon>Pterygota</taxon>
        <taxon>Neoptera</taxon>
        <taxon>Endopterygota</taxon>
        <taxon>Diptera</taxon>
        <taxon>Brachycera</taxon>
        <taxon>Muscomorpha</taxon>
        <taxon>Hippoboscoidea</taxon>
        <taxon>Glossinidae</taxon>
        <taxon>Glossina</taxon>
    </lineage>
</organism>
<feature type="compositionally biased region" description="Polar residues" evidence="4">
    <location>
        <begin position="1442"/>
        <end position="1455"/>
    </location>
</feature>
<feature type="region of interest" description="Disordered" evidence="4">
    <location>
        <begin position="2077"/>
        <end position="2099"/>
    </location>
</feature>
<keyword evidence="3" id="KW-0175">Coiled coil</keyword>
<dbReference type="Pfam" id="PF14604">
    <property type="entry name" value="SH3_9"/>
    <property type="match status" value="1"/>
</dbReference>